<dbReference type="EMBL" id="NDWU01000016">
    <property type="protein sequence ID" value="PUA31497.1"/>
    <property type="molecule type" value="Genomic_DNA"/>
</dbReference>
<dbReference type="GO" id="GO:0052837">
    <property type="term" value="P:thiazole biosynthetic process"/>
    <property type="evidence" value="ECO:0007669"/>
    <property type="project" value="TreeGrafter"/>
</dbReference>
<dbReference type="InterPro" id="IPR025849">
    <property type="entry name" value="MJ0421-like_SPOUT_MTase"/>
</dbReference>
<dbReference type="Pfam" id="PF14419">
    <property type="entry name" value="SPOUT_MTase_2"/>
    <property type="match status" value="1"/>
</dbReference>
<dbReference type="GO" id="GO:0002937">
    <property type="term" value="P:tRNA 4-thiouridine biosynthesis"/>
    <property type="evidence" value="ECO:0007669"/>
    <property type="project" value="TreeGrafter"/>
</dbReference>
<dbReference type="Gene3D" id="3.30.2130.30">
    <property type="match status" value="1"/>
</dbReference>
<evidence type="ECO:0000313" key="3">
    <source>
        <dbReference type="EMBL" id="PUA31497.1"/>
    </source>
</evidence>
<dbReference type="PANTHER" id="PTHR43209:SF1">
    <property type="entry name" value="TRNA SULFURTRANSFERASE"/>
    <property type="match status" value="1"/>
</dbReference>
<proteinExistence type="predicted"/>
<dbReference type="InterPro" id="IPR050102">
    <property type="entry name" value="tRNA_sulfurtransferase_ThiI"/>
</dbReference>
<comment type="caution">
    <text evidence="3">The sequence shown here is derived from an EMBL/GenBank/DDBJ whole genome shotgun (WGS) entry which is preliminary data.</text>
</comment>
<evidence type="ECO:0000256" key="1">
    <source>
        <dbReference type="PROSITE-ProRule" id="PRU00529"/>
    </source>
</evidence>
<dbReference type="SUPFAM" id="SSF75217">
    <property type="entry name" value="alpha/beta knot"/>
    <property type="match status" value="1"/>
</dbReference>
<accession>A0A2R7Y2C3</accession>
<dbReference type="PANTHER" id="PTHR43209">
    <property type="entry name" value="TRNA SULFURTRANSFERASE"/>
    <property type="match status" value="1"/>
</dbReference>
<sequence>MELILKTPIGLEKIAADRLIEMDREISLSVKPHGLEGLIVVERCSDKQALVNYILKNVPEVESLVNVEVETEANLKSIVDAARKVSRGKISEKESFAVRTVRRGRHDFKSIDVNVAAGAAVQEETGAYVNLDHPDKIVQIEIIHDRAGISVTNGFRWKKMSPDKKPALNFFNKISIVQMPYLGSLEGAKEVGARIGRAVQAYEVRELVIAPNKPVDAYELNKFIDGVIEGIESRFRIQCKSYDRKVEKVRVSVQDLYQLVRDRSGEPMIVFEPEGIQLIEAATKLRKIFEEADRVNYLFGSREGIPKGVYRVASMVIDLAPGITLPTELAAPTALASTYTVISMIEQNIEDN</sequence>
<organism evidence="3 4">
    <name type="scientific">Candidatus Terraquivivens tikiterensis</name>
    <dbReference type="NCBI Taxonomy" id="1980982"/>
    <lineage>
        <taxon>Archaea</taxon>
        <taxon>Nitrososphaerota</taxon>
        <taxon>Candidatus Wolframiiraptoraceae</taxon>
        <taxon>Candidatus Terraquivivens</taxon>
    </lineage>
</organism>
<reference evidence="3 4" key="1">
    <citation type="submission" date="2017-04" db="EMBL/GenBank/DDBJ databases">
        <title>Draft Aigarchaeota genome from a New Zealand hot spring.</title>
        <authorList>
            <person name="Reysenbach A.-L."/>
            <person name="Donaho J.A."/>
            <person name="Gerhart J."/>
            <person name="Kelley J.F."/>
            <person name="Kouba K."/>
            <person name="Podar M."/>
            <person name="Stott M."/>
        </authorList>
    </citation>
    <scope>NUCLEOTIDE SEQUENCE [LARGE SCALE GENOMIC DNA]</scope>
    <source>
        <strain evidence="3">NZ13_MG1</strain>
    </source>
</reference>
<dbReference type="Proteomes" id="UP000244066">
    <property type="component" value="Unassembled WGS sequence"/>
</dbReference>
<dbReference type="AlphaFoldDB" id="A0A2R7Y2C3"/>
<dbReference type="SMART" id="SM00981">
    <property type="entry name" value="THUMP"/>
    <property type="match status" value="1"/>
</dbReference>
<feature type="domain" description="THUMP" evidence="2">
    <location>
        <begin position="49"/>
        <end position="153"/>
    </location>
</feature>
<keyword evidence="1" id="KW-0694">RNA-binding</keyword>
<name>A0A2R7Y2C3_9ARCH</name>
<dbReference type="SUPFAM" id="SSF143437">
    <property type="entry name" value="THUMP domain-like"/>
    <property type="match status" value="1"/>
</dbReference>
<protein>
    <recommendedName>
        <fullName evidence="2">THUMP domain-containing protein</fullName>
    </recommendedName>
</protein>
<dbReference type="Pfam" id="PF02926">
    <property type="entry name" value="THUMP"/>
    <property type="match status" value="1"/>
</dbReference>
<dbReference type="InterPro" id="IPR004114">
    <property type="entry name" value="THUMP_dom"/>
</dbReference>
<evidence type="ECO:0000259" key="2">
    <source>
        <dbReference type="PROSITE" id="PS51165"/>
    </source>
</evidence>
<gene>
    <name evidence="3" type="ORF">B9J98_05985</name>
</gene>
<dbReference type="PROSITE" id="PS51165">
    <property type="entry name" value="THUMP"/>
    <property type="match status" value="1"/>
</dbReference>
<dbReference type="GO" id="GO:0005829">
    <property type="term" value="C:cytosol"/>
    <property type="evidence" value="ECO:0007669"/>
    <property type="project" value="TreeGrafter"/>
</dbReference>
<dbReference type="InterPro" id="IPR029028">
    <property type="entry name" value="Alpha/beta_knot_MTases"/>
</dbReference>
<dbReference type="GO" id="GO:0003723">
    <property type="term" value="F:RNA binding"/>
    <property type="evidence" value="ECO:0007669"/>
    <property type="project" value="UniProtKB-UniRule"/>
</dbReference>
<evidence type="ECO:0000313" key="4">
    <source>
        <dbReference type="Proteomes" id="UP000244066"/>
    </source>
</evidence>